<dbReference type="KEGG" id="fya:KMW28_10415"/>
<keyword evidence="5 6" id="KW-0350">Heme biosynthesis</keyword>
<sequence>MKIGIVGGGISGLTAAFYLQKKGYDCTVLEKNNVAGGCISTEQKDGRIYENGPNSLLFTSKHLKFIEEVGFLDELIEAEAVNKDRFILKNGKYHVLPSGPQNFFSNKFFSGKTKWKIITEYFRKNQAASDKETVYDFFLRRFNKEICDYALDPFVSGIYAGDPKKLAIKASFPSLYEAEHKHGSIIKGMIKKRKENKENGVPTERRTAYSFKEGNFSFIKKLADQVNIKSSFTVKNILKEEQYFTIEGESETLQFDHVVIASDIYSSSSFLKGLLPTVANKIENIVAPPMCVVHSVYSKDAVKNAPIGFGGLNPRLEKTFTAGSIWTSCIFPNRTPQGEAMITSFVGGMQNPEKTNLSEDELKEGVAHELNSTLNIEGQPIYQKVFKWEKAIPQYSYDIVELWEEMNKNEIDGLHFTTNWKGGIAVPECIDQAIALSENI</sequence>
<keyword evidence="6" id="KW-0963">Cytoplasm</keyword>
<evidence type="ECO:0000256" key="2">
    <source>
        <dbReference type="ARBA" id="ARBA00022630"/>
    </source>
</evidence>
<gene>
    <name evidence="8" type="primary">hemG</name>
    <name evidence="8" type="ORF">KMW28_10415</name>
</gene>
<dbReference type="InterPro" id="IPR004572">
    <property type="entry name" value="Protoporphyrinogen_oxidase"/>
</dbReference>
<dbReference type="Proteomes" id="UP000678679">
    <property type="component" value="Chromosome 1"/>
</dbReference>
<evidence type="ECO:0000259" key="7">
    <source>
        <dbReference type="Pfam" id="PF01593"/>
    </source>
</evidence>
<dbReference type="Gene3D" id="3.50.50.60">
    <property type="entry name" value="FAD/NAD(P)-binding domain"/>
    <property type="match status" value="1"/>
</dbReference>
<comment type="function">
    <text evidence="6">Involved in coproporphyrin-dependent heme b biosynthesis. Catalyzes the oxidation of coproporphyrinogen III to coproporphyrin III.</text>
</comment>
<comment type="subcellular location">
    <subcellularLocation>
        <location evidence="6">Cytoplasm</location>
    </subcellularLocation>
</comment>
<dbReference type="NCBIfam" id="TIGR00562">
    <property type="entry name" value="proto_IX_ox"/>
    <property type="match status" value="1"/>
</dbReference>
<dbReference type="InterPro" id="IPR002937">
    <property type="entry name" value="Amino_oxidase"/>
</dbReference>
<name>A0AAX1MXM2_9BACT</name>
<dbReference type="GO" id="GO:0004729">
    <property type="term" value="F:oxygen-dependent protoporphyrinogen oxidase activity"/>
    <property type="evidence" value="ECO:0007669"/>
    <property type="project" value="UniProtKB-UniRule"/>
</dbReference>
<evidence type="ECO:0000256" key="6">
    <source>
        <dbReference type="RuleBase" id="RU364052"/>
    </source>
</evidence>
<keyword evidence="3 6" id="KW-0274">FAD</keyword>
<evidence type="ECO:0000256" key="5">
    <source>
        <dbReference type="ARBA" id="ARBA00023133"/>
    </source>
</evidence>
<proteinExistence type="inferred from homology"/>
<keyword evidence="4 6" id="KW-0560">Oxidoreductase</keyword>
<dbReference type="Gene3D" id="3.90.660.20">
    <property type="entry name" value="Protoporphyrinogen oxidase, mitochondrial, domain 2"/>
    <property type="match status" value="1"/>
</dbReference>
<evidence type="ECO:0000256" key="3">
    <source>
        <dbReference type="ARBA" id="ARBA00022827"/>
    </source>
</evidence>
<keyword evidence="9" id="KW-1185">Reference proteome</keyword>
<comment type="catalytic activity">
    <reaction evidence="6">
        <text>coproporphyrinogen III + 3 O2 = coproporphyrin III + 3 H2O2</text>
        <dbReference type="Rhea" id="RHEA:43436"/>
        <dbReference type="ChEBI" id="CHEBI:15379"/>
        <dbReference type="ChEBI" id="CHEBI:16240"/>
        <dbReference type="ChEBI" id="CHEBI:57309"/>
        <dbReference type="ChEBI" id="CHEBI:131725"/>
        <dbReference type="EC" id="1.3.3.15"/>
    </reaction>
</comment>
<dbReference type="Pfam" id="PF01593">
    <property type="entry name" value="Amino_oxidase"/>
    <property type="match status" value="1"/>
</dbReference>
<comment type="similarity">
    <text evidence="6">Belongs to the protoporphyrinogen/coproporphyrinogen oxidase family. Coproporphyrinogen III oxidase subfamily.</text>
</comment>
<comment type="cofactor">
    <cofactor evidence="1 6">
        <name>FAD</name>
        <dbReference type="ChEBI" id="CHEBI:57692"/>
    </cofactor>
</comment>
<dbReference type="EC" id="1.3.3.15" evidence="6"/>
<dbReference type="GO" id="GO:0006783">
    <property type="term" value="P:heme biosynthetic process"/>
    <property type="evidence" value="ECO:0007669"/>
    <property type="project" value="UniProtKB-UniRule"/>
</dbReference>
<organism evidence="8 9">
    <name type="scientific">Flammeovirga yaeyamensis</name>
    <dbReference type="NCBI Taxonomy" id="367791"/>
    <lineage>
        <taxon>Bacteria</taxon>
        <taxon>Pseudomonadati</taxon>
        <taxon>Bacteroidota</taxon>
        <taxon>Cytophagia</taxon>
        <taxon>Cytophagales</taxon>
        <taxon>Flammeovirgaceae</taxon>
        <taxon>Flammeovirga</taxon>
    </lineage>
</organism>
<dbReference type="EMBL" id="CP076132">
    <property type="protein sequence ID" value="QWG00069.1"/>
    <property type="molecule type" value="Genomic_DNA"/>
</dbReference>
<dbReference type="SUPFAM" id="SSF54373">
    <property type="entry name" value="FAD-linked reductases, C-terminal domain"/>
    <property type="match status" value="1"/>
</dbReference>
<dbReference type="GO" id="GO:0005737">
    <property type="term" value="C:cytoplasm"/>
    <property type="evidence" value="ECO:0007669"/>
    <property type="project" value="UniProtKB-SubCell"/>
</dbReference>
<dbReference type="InterPro" id="IPR050464">
    <property type="entry name" value="Zeta_carotene_desat/Oxidored"/>
</dbReference>
<dbReference type="Gene3D" id="1.10.3110.10">
    <property type="entry name" value="protoporphyrinogen ix oxidase, domain 3"/>
    <property type="match status" value="1"/>
</dbReference>
<dbReference type="PANTHER" id="PTHR42923">
    <property type="entry name" value="PROTOPORPHYRINOGEN OXIDASE"/>
    <property type="match status" value="1"/>
</dbReference>
<dbReference type="PANTHER" id="PTHR42923:SF3">
    <property type="entry name" value="PROTOPORPHYRINOGEN OXIDASE"/>
    <property type="match status" value="1"/>
</dbReference>
<keyword evidence="2 6" id="KW-0285">Flavoprotein</keyword>
<evidence type="ECO:0000313" key="9">
    <source>
        <dbReference type="Proteomes" id="UP000678679"/>
    </source>
</evidence>
<reference evidence="8 9" key="1">
    <citation type="submission" date="2021-05" db="EMBL/GenBank/DDBJ databases">
        <title>Comparative genomic studies on the polysaccharide-degrading batcterial strains of the Flammeovirga genus.</title>
        <authorList>
            <person name="Zewei F."/>
            <person name="Zheng Z."/>
            <person name="Yu L."/>
            <person name="Ruyue G."/>
            <person name="Yanhong M."/>
            <person name="Yuanyuan C."/>
            <person name="Jingyan G."/>
            <person name="Wenjun H."/>
        </authorList>
    </citation>
    <scope>NUCLEOTIDE SEQUENCE [LARGE SCALE GENOMIC DNA]</scope>
    <source>
        <strain evidence="8 9">NBRC:100898</strain>
    </source>
</reference>
<dbReference type="SUPFAM" id="SSF51905">
    <property type="entry name" value="FAD/NAD(P)-binding domain"/>
    <property type="match status" value="1"/>
</dbReference>
<dbReference type="InterPro" id="IPR036188">
    <property type="entry name" value="FAD/NAD-bd_sf"/>
</dbReference>
<protein>
    <recommendedName>
        <fullName evidence="6">Coproporphyrinogen III oxidase</fullName>
        <ecNumber evidence="6">1.3.3.15</ecNumber>
    </recommendedName>
</protein>
<dbReference type="RefSeq" id="WP_169663467.1">
    <property type="nucleotide sequence ID" value="NZ_CP076132.1"/>
</dbReference>
<evidence type="ECO:0000313" key="8">
    <source>
        <dbReference type="EMBL" id="QWG00069.1"/>
    </source>
</evidence>
<evidence type="ECO:0000256" key="4">
    <source>
        <dbReference type="ARBA" id="ARBA00023002"/>
    </source>
</evidence>
<comment type="pathway">
    <text evidence="6">Porphyrin-containing compound metabolism; protoheme biosynthesis.</text>
</comment>
<accession>A0AAX1MXM2</accession>
<evidence type="ECO:0000256" key="1">
    <source>
        <dbReference type="ARBA" id="ARBA00001974"/>
    </source>
</evidence>
<feature type="domain" description="Amine oxidase" evidence="7">
    <location>
        <begin position="10"/>
        <end position="434"/>
    </location>
</feature>
<dbReference type="AlphaFoldDB" id="A0AAX1MXM2"/>